<accession>A0ACB7EYC6</accession>
<keyword evidence="2" id="KW-1185">Reference proteome</keyword>
<evidence type="ECO:0000313" key="1">
    <source>
        <dbReference type="EMBL" id="KAG8007015.1"/>
    </source>
</evidence>
<gene>
    <name evidence="1" type="primary">BAIAP2L1</name>
    <name evidence="1" type="ORF">GBF38_023129</name>
</gene>
<reference evidence="1" key="1">
    <citation type="submission" date="2020-04" db="EMBL/GenBank/DDBJ databases">
        <title>A chromosome-scale assembly and high-density genetic map of the yellow drum (Nibea albiflora) genome.</title>
        <authorList>
            <person name="Xu D."/>
            <person name="Zhang W."/>
            <person name="Chen R."/>
            <person name="Tan P."/>
            <person name="Wang L."/>
            <person name="Song H."/>
            <person name="Tian L."/>
            <person name="Zhu Q."/>
            <person name="Wang B."/>
        </authorList>
    </citation>
    <scope>NUCLEOTIDE SEQUENCE</scope>
    <source>
        <strain evidence="1">ZJHYS-2018</strain>
    </source>
</reference>
<proteinExistence type="predicted"/>
<evidence type="ECO:0000313" key="2">
    <source>
        <dbReference type="Proteomes" id="UP000805704"/>
    </source>
</evidence>
<sequence length="170" mass="19722">MSRSADEVYKLTESTYKSVMEQFNPGLRNLVNLGKNYEKSVAAMTLAGKLYFDAMTKIGESAAVSPVSRELGKFPCCPVLWLSIYWDKLWKICRLRRLFLLSWSSCLSHLGLRSIVSFQLCVYTLYVLKMFNIMVRKLTEDSSFSFCPLYKRCLHFFFFKLQCFYGGADQ</sequence>
<protein>
    <submittedName>
        <fullName evidence="1">Brain-specific angiogenesis inhibitor 1-associated protein 2-like protein 1</fullName>
    </submittedName>
</protein>
<dbReference type="EMBL" id="CM024808">
    <property type="protein sequence ID" value="KAG8007015.1"/>
    <property type="molecule type" value="Genomic_DNA"/>
</dbReference>
<name>A0ACB7EYC6_NIBAL</name>
<organism evidence="1 2">
    <name type="scientific">Nibea albiflora</name>
    <name type="common">Yellow drum</name>
    <name type="synonym">Corvina albiflora</name>
    <dbReference type="NCBI Taxonomy" id="240163"/>
    <lineage>
        <taxon>Eukaryota</taxon>
        <taxon>Metazoa</taxon>
        <taxon>Chordata</taxon>
        <taxon>Craniata</taxon>
        <taxon>Vertebrata</taxon>
        <taxon>Euteleostomi</taxon>
        <taxon>Actinopterygii</taxon>
        <taxon>Neopterygii</taxon>
        <taxon>Teleostei</taxon>
        <taxon>Neoteleostei</taxon>
        <taxon>Acanthomorphata</taxon>
        <taxon>Eupercaria</taxon>
        <taxon>Sciaenidae</taxon>
        <taxon>Nibea</taxon>
    </lineage>
</organism>
<dbReference type="Proteomes" id="UP000805704">
    <property type="component" value="Chromosome 20"/>
</dbReference>
<comment type="caution">
    <text evidence="1">The sequence shown here is derived from an EMBL/GenBank/DDBJ whole genome shotgun (WGS) entry which is preliminary data.</text>
</comment>